<gene>
    <name evidence="12 14" type="primary">cysS</name>
    <name evidence="14" type="ORF">ACFQ39_09405</name>
</gene>
<evidence type="ECO:0000256" key="10">
    <source>
        <dbReference type="ARBA" id="ARBA00022917"/>
    </source>
</evidence>
<feature type="binding site" evidence="12">
    <location>
        <position position="223"/>
    </location>
    <ligand>
        <name>Zn(2+)</name>
        <dbReference type="ChEBI" id="CHEBI:29105"/>
    </ligand>
</feature>
<evidence type="ECO:0000259" key="13">
    <source>
        <dbReference type="SMART" id="SM00840"/>
    </source>
</evidence>
<dbReference type="Gene3D" id="3.40.50.620">
    <property type="entry name" value="HUPs"/>
    <property type="match status" value="1"/>
</dbReference>
<comment type="catalytic activity">
    <reaction evidence="12">
        <text>tRNA(Cys) + L-cysteine + ATP = L-cysteinyl-tRNA(Cys) + AMP + diphosphate</text>
        <dbReference type="Rhea" id="RHEA:17773"/>
        <dbReference type="Rhea" id="RHEA-COMP:9661"/>
        <dbReference type="Rhea" id="RHEA-COMP:9679"/>
        <dbReference type="ChEBI" id="CHEBI:30616"/>
        <dbReference type="ChEBI" id="CHEBI:33019"/>
        <dbReference type="ChEBI" id="CHEBI:35235"/>
        <dbReference type="ChEBI" id="CHEBI:78442"/>
        <dbReference type="ChEBI" id="CHEBI:78517"/>
        <dbReference type="ChEBI" id="CHEBI:456215"/>
        <dbReference type="EC" id="6.1.1.16"/>
    </reaction>
</comment>
<dbReference type="InterPro" id="IPR024909">
    <property type="entry name" value="Cys-tRNA/MSH_ligase"/>
</dbReference>
<feature type="binding site" evidence="12">
    <location>
        <position position="252"/>
    </location>
    <ligand>
        <name>Zn(2+)</name>
        <dbReference type="ChEBI" id="CHEBI:29105"/>
    </ligand>
</feature>
<sequence>MQELHIYNSLTNKKELFTPIQKGYVGMYVCGPTVYSNVHLGNVRTFMSFDLVFRYLQFLGFKVRYVRNITDAGHLTDDQSEDKISTKARLEKVEPMEIVQRYTVDFHETLAEFNFLPPSIEPTATGHIVEQIEAIKTILDAGLAYEINGSVYFDVLKYNENEHYGILSKRKLEETIENTRDLDGQSDKKNPQDFALWKKAEPEHIQRWPSPWGIGFPGWHLECTVMSTKYLGEQFDIHGGGMDLKFPHHECEIAQAQACNHIAPVRFWMHGNMLTLNGKKMAKSTGNNILPSQLLTGDSPFLSKAYHADVVRFFMLQAHYRSILDFSDEAILSAEKGYQRLMSAVVELEKLRAGSSSDFDVSEWRNLCFEAMNDDFNSPILIAHLFDAVRVINGIKDGKLSLLAEDLEMLKTTMNSFIIEVLGLRVKEQQGDFSDKIKATVQMLIEIREEARANKDWALSDKVRDDLAAVGIQLKDGKDGTTFSLN</sequence>
<dbReference type="PANTHER" id="PTHR10890">
    <property type="entry name" value="CYSTEINYL-TRNA SYNTHETASE"/>
    <property type="match status" value="1"/>
</dbReference>
<dbReference type="GO" id="GO:0004817">
    <property type="term" value="F:cysteine-tRNA ligase activity"/>
    <property type="evidence" value="ECO:0007669"/>
    <property type="project" value="UniProtKB-EC"/>
</dbReference>
<keyword evidence="4 12" id="KW-0963">Cytoplasm</keyword>
<evidence type="ECO:0000256" key="12">
    <source>
        <dbReference type="HAMAP-Rule" id="MF_00041"/>
    </source>
</evidence>
<evidence type="ECO:0000256" key="7">
    <source>
        <dbReference type="ARBA" id="ARBA00022741"/>
    </source>
</evidence>
<dbReference type="InterPro" id="IPR056411">
    <property type="entry name" value="CysS_C"/>
</dbReference>
<dbReference type="SMART" id="SM00840">
    <property type="entry name" value="DALR_2"/>
    <property type="match status" value="1"/>
</dbReference>
<comment type="caution">
    <text evidence="14">The sequence shown here is derived from an EMBL/GenBank/DDBJ whole genome shotgun (WGS) entry which is preliminary data.</text>
</comment>
<dbReference type="PANTHER" id="PTHR10890:SF3">
    <property type="entry name" value="CYSTEINE--TRNA LIGASE, CYTOPLASMIC"/>
    <property type="match status" value="1"/>
</dbReference>
<dbReference type="Pfam" id="PF23493">
    <property type="entry name" value="CysS_C"/>
    <property type="match status" value="1"/>
</dbReference>
<keyword evidence="7 12" id="KW-0547">Nucleotide-binding</keyword>
<protein>
    <recommendedName>
        <fullName evidence="12">Cysteine--tRNA ligase</fullName>
        <ecNumber evidence="12">6.1.1.16</ecNumber>
    </recommendedName>
    <alternativeName>
        <fullName evidence="12">Cysteinyl-tRNA synthetase</fullName>
        <shortName evidence="12">CysRS</shortName>
    </alternativeName>
</protein>
<comment type="cofactor">
    <cofactor evidence="12">
        <name>Zn(2+)</name>
        <dbReference type="ChEBI" id="CHEBI:29105"/>
    </cofactor>
    <text evidence="12">Binds 1 zinc ion per subunit.</text>
</comment>
<name>A0ABW3Y460_9FLAO</name>
<evidence type="ECO:0000313" key="14">
    <source>
        <dbReference type="EMBL" id="MFD1315832.1"/>
    </source>
</evidence>
<evidence type="ECO:0000256" key="1">
    <source>
        <dbReference type="ARBA" id="ARBA00004496"/>
    </source>
</evidence>
<dbReference type="Proteomes" id="UP001597201">
    <property type="component" value="Unassembled WGS sequence"/>
</dbReference>
<keyword evidence="9 12" id="KW-0067">ATP-binding</keyword>
<evidence type="ECO:0000256" key="9">
    <source>
        <dbReference type="ARBA" id="ARBA00022840"/>
    </source>
</evidence>
<dbReference type="NCBIfam" id="TIGR00435">
    <property type="entry name" value="cysS"/>
    <property type="match status" value="1"/>
</dbReference>
<dbReference type="InterPro" id="IPR009080">
    <property type="entry name" value="tRNAsynth_Ia_anticodon-bd"/>
</dbReference>
<dbReference type="SUPFAM" id="SSF52374">
    <property type="entry name" value="Nucleotidylyl transferase"/>
    <property type="match status" value="1"/>
</dbReference>
<evidence type="ECO:0000256" key="8">
    <source>
        <dbReference type="ARBA" id="ARBA00022833"/>
    </source>
</evidence>
<dbReference type="SUPFAM" id="SSF47323">
    <property type="entry name" value="Anticodon-binding domain of a subclass of class I aminoacyl-tRNA synthetases"/>
    <property type="match status" value="1"/>
</dbReference>
<keyword evidence="15" id="KW-1185">Reference proteome</keyword>
<keyword evidence="6 12" id="KW-0479">Metal-binding</keyword>
<feature type="binding site" evidence="12">
    <location>
        <position position="30"/>
    </location>
    <ligand>
        <name>Zn(2+)</name>
        <dbReference type="ChEBI" id="CHEBI:29105"/>
    </ligand>
</feature>
<dbReference type="InterPro" id="IPR032678">
    <property type="entry name" value="tRNA-synt_1_cat_dom"/>
</dbReference>
<dbReference type="HAMAP" id="MF_00041">
    <property type="entry name" value="Cys_tRNA_synth"/>
    <property type="match status" value="1"/>
</dbReference>
<dbReference type="Pfam" id="PF09190">
    <property type="entry name" value="DALR_2"/>
    <property type="match status" value="1"/>
</dbReference>
<dbReference type="InterPro" id="IPR015273">
    <property type="entry name" value="Cys-tRNA-synt_Ia_DALR"/>
</dbReference>
<keyword evidence="11 12" id="KW-0030">Aminoacyl-tRNA synthetase</keyword>
<dbReference type="CDD" id="cd00672">
    <property type="entry name" value="CysRS_core"/>
    <property type="match status" value="1"/>
</dbReference>
<comment type="similarity">
    <text evidence="2 12">Belongs to the class-I aminoacyl-tRNA synthetase family.</text>
</comment>
<feature type="short sequence motif" description="'KMSKS' region" evidence="12">
    <location>
        <begin position="280"/>
        <end position="284"/>
    </location>
</feature>
<dbReference type="Pfam" id="PF01406">
    <property type="entry name" value="tRNA-synt_1e"/>
    <property type="match status" value="1"/>
</dbReference>
<comment type="subunit">
    <text evidence="3 12">Monomer.</text>
</comment>
<feature type="short sequence motif" description="'HIGH' region" evidence="12">
    <location>
        <begin position="32"/>
        <end position="42"/>
    </location>
</feature>
<feature type="binding site" evidence="12">
    <location>
        <position position="248"/>
    </location>
    <ligand>
        <name>Zn(2+)</name>
        <dbReference type="ChEBI" id="CHEBI:29105"/>
    </ligand>
</feature>
<feature type="domain" description="Cysteinyl-tRNA synthetase class Ia DALR" evidence="13">
    <location>
        <begin position="367"/>
        <end position="433"/>
    </location>
</feature>
<evidence type="ECO:0000256" key="11">
    <source>
        <dbReference type="ARBA" id="ARBA00023146"/>
    </source>
</evidence>
<reference evidence="15" key="1">
    <citation type="journal article" date="2019" name="Int. J. Syst. Evol. Microbiol.">
        <title>The Global Catalogue of Microorganisms (GCM) 10K type strain sequencing project: providing services to taxonomists for standard genome sequencing and annotation.</title>
        <authorList>
            <consortium name="The Broad Institute Genomics Platform"/>
            <consortium name="The Broad Institute Genome Sequencing Center for Infectious Disease"/>
            <person name="Wu L."/>
            <person name="Ma J."/>
        </authorList>
    </citation>
    <scope>NUCLEOTIDE SEQUENCE [LARGE SCALE GENOMIC DNA]</scope>
    <source>
        <strain evidence="15">CCUG 61485</strain>
    </source>
</reference>
<keyword evidence="5 12" id="KW-0436">Ligase</keyword>
<accession>A0ABW3Y460</accession>
<comment type="subcellular location">
    <subcellularLocation>
        <location evidence="1 12">Cytoplasm</location>
    </subcellularLocation>
</comment>
<evidence type="ECO:0000256" key="5">
    <source>
        <dbReference type="ARBA" id="ARBA00022598"/>
    </source>
</evidence>
<dbReference type="EC" id="6.1.1.16" evidence="12"/>
<dbReference type="PRINTS" id="PR00983">
    <property type="entry name" value="TRNASYNTHCYS"/>
</dbReference>
<evidence type="ECO:0000256" key="3">
    <source>
        <dbReference type="ARBA" id="ARBA00011245"/>
    </source>
</evidence>
<proteinExistence type="inferred from homology"/>
<evidence type="ECO:0000256" key="2">
    <source>
        <dbReference type="ARBA" id="ARBA00005594"/>
    </source>
</evidence>
<organism evidence="14 15">
    <name type="scientific">Namhaeicola litoreus</name>
    <dbReference type="NCBI Taxonomy" id="1052145"/>
    <lineage>
        <taxon>Bacteria</taxon>
        <taxon>Pseudomonadati</taxon>
        <taxon>Bacteroidota</taxon>
        <taxon>Flavobacteriia</taxon>
        <taxon>Flavobacteriales</taxon>
        <taxon>Flavobacteriaceae</taxon>
        <taxon>Namhaeicola</taxon>
    </lineage>
</organism>
<dbReference type="InterPro" id="IPR014729">
    <property type="entry name" value="Rossmann-like_a/b/a_fold"/>
</dbReference>
<dbReference type="Gene3D" id="1.20.120.1910">
    <property type="entry name" value="Cysteine-tRNA ligase, C-terminal anti-codon recognition domain"/>
    <property type="match status" value="1"/>
</dbReference>
<dbReference type="RefSeq" id="WP_377178380.1">
    <property type="nucleotide sequence ID" value="NZ_JBHTMY010000003.1"/>
</dbReference>
<evidence type="ECO:0000256" key="6">
    <source>
        <dbReference type="ARBA" id="ARBA00022723"/>
    </source>
</evidence>
<evidence type="ECO:0000256" key="4">
    <source>
        <dbReference type="ARBA" id="ARBA00022490"/>
    </source>
</evidence>
<dbReference type="EMBL" id="JBHTMY010000003">
    <property type="protein sequence ID" value="MFD1315832.1"/>
    <property type="molecule type" value="Genomic_DNA"/>
</dbReference>
<feature type="binding site" evidence="12">
    <location>
        <position position="283"/>
    </location>
    <ligand>
        <name>ATP</name>
        <dbReference type="ChEBI" id="CHEBI:30616"/>
    </ligand>
</feature>
<dbReference type="InterPro" id="IPR015803">
    <property type="entry name" value="Cys-tRNA-ligase"/>
</dbReference>
<keyword evidence="10 12" id="KW-0648">Protein biosynthesis</keyword>
<keyword evidence="8 12" id="KW-0862">Zinc</keyword>
<evidence type="ECO:0000313" key="15">
    <source>
        <dbReference type="Proteomes" id="UP001597201"/>
    </source>
</evidence>